<feature type="chain" id="PRO_5013199553" description="Transporter" evidence="1">
    <location>
        <begin position="28"/>
        <end position="277"/>
    </location>
</feature>
<organism evidence="2 4">
    <name type="scientific">Roseomonas gilardii</name>
    <dbReference type="NCBI Taxonomy" id="257708"/>
    <lineage>
        <taxon>Bacteria</taxon>
        <taxon>Pseudomonadati</taxon>
        <taxon>Pseudomonadota</taxon>
        <taxon>Alphaproteobacteria</taxon>
        <taxon>Acetobacterales</taxon>
        <taxon>Roseomonadaceae</taxon>
        <taxon>Roseomonas</taxon>
    </lineage>
</organism>
<dbReference type="AlphaFoldDB" id="A0A1L7AM78"/>
<dbReference type="STRING" id="257708.RGI145_21465"/>
<feature type="signal peptide" evidence="1">
    <location>
        <begin position="1"/>
        <end position="27"/>
    </location>
</feature>
<reference evidence="3" key="3">
    <citation type="submission" date="2023-09" db="EMBL/GenBank/DDBJ databases">
        <authorList>
            <person name="Schober I."/>
            <person name="Bunk B."/>
        </authorList>
    </citation>
    <scope>NUCLEOTIDE SEQUENCE</scope>
    <source>
        <strain evidence="3">DSM 103800</strain>
    </source>
</reference>
<proteinExistence type="predicted"/>
<evidence type="ECO:0000313" key="4">
    <source>
        <dbReference type="Proteomes" id="UP000185494"/>
    </source>
</evidence>
<dbReference type="Proteomes" id="UP000185494">
    <property type="component" value="Chromosome 2"/>
</dbReference>
<keyword evidence="5" id="KW-1185">Reference proteome</keyword>
<evidence type="ECO:0000313" key="2">
    <source>
        <dbReference type="EMBL" id="APT59875.1"/>
    </source>
</evidence>
<dbReference type="EMBL" id="JAVVDO010000039">
    <property type="protein sequence ID" value="MDT8332923.1"/>
    <property type="molecule type" value="Genomic_DNA"/>
</dbReference>
<protein>
    <recommendedName>
        <fullName evidence="6">Transporter</fullName>
    </recommendedName>
</protein>
<gene>
    <name evidence="2" type="ORF">RGI145_21465</name>
    <name evidence="3" type="ORF">RQ831_17855</name>
</gene>
<dbReference type="Proteomes" id="UP001258945">
    <property type="component" value="Unassembled WGS sequence"/>
</dbReference>
<dbReference type="KEGG" id="rgi:RGI145_21465"/>
<keyword evidence="1" id="KW-0732">Signal</keyword>
<reference evidence="2 4" key="1">
    <citation type="submission" date="2016-05" db="EMBL/GenBank/DDBJ databases">
        <title>Complete Genome and Methylome Analysis of Psychrotrophic Bacterial Isolates from Antarctic Lake Untersee.</title>
        <authorList>
            <person name="Fomenkov A."/>
            <person name="Akimov V.N."/>
            <person name="Vasilyeva L.V."/>
            <person name="Andersen D."/>
            <person name="Vincze T."/>
            <person name="Roberts R.J."/>
        </authorList>
    </citation>
    <scope>NUCLEOTIDE SEQUENCE [LARGE SCALE GENOMIC DNA]</scope>
    <source>
        <strain evidence="2 4">U14-5</strain>
    </source>
</reference>
<evidence type="ECO:0000256" key="1">
    <source>
        <dbReference type="SAM" id="SignalP"/>
    </source>
</evidence>
<evidence type="ECO:0008006" key="6">
    <source>
        <dbReference type="Google" id="ProtNLM"/>
    </source>
</evidence>
<sequence length="277" mass="30077">MRCHPVRRTAILLAALCPALLPGTARSQMRPPSETSQSAEALAKQVADPIANLISVPLQNNMDFGNGPKNALQNTLNVQPVIPVALGGGWSVITRTILPVIYHGSTVTGDEYRTGLGDTSFSAFFVPPTAPGAPKFGFGPVIHIPTATDDQLGNRRWGAGPTGIYVQETAQWTFGVLASHLWSFGASRERPEMNLTAVQPFVARHFEGGFTLTVTSETAYDWTTRQFTVPLNVTASQIVKIGRMPVSLFFGPRIYLQRPSQGPDWGLRFGVQFLFPT</sequence>
<reference evidence="3 5" key="2">
    <citation type="journal article" date="2019" name="Microb. Pathog.">
        <title>Comparison of VITEK 2, MALDI-TOF MS, 16S rRNA gene sequencing, and whole-genome sequencing for identification of Roseomonas mucosa.</title>
        <authorList>
            <person name="Rudolph W.W."/>
            <person name="Gunzer F."/>
            <person name="Trauth M."/>
            <person name="Bunk B."/>
            <person name="Bigge R."/>
            <person name="Schrottner P."/>
        </authorList>
    </citation>
    <scope>NUCLEOTIDE SEQUENCE [LARGE SCALE GENOMIC DNA]</scope>
    <source>
        <strain evidence="3 5">DSM 103800</strain>
    </source>
</reference>
<accession>A0A1L7AM78</accession>
<dbReference type="EMBL" id="CP015584">
    <property type="protein sequence ID" value="APT59875.1"/>
    <property type="molecule type" value="Genomic_DNA"/>
</dbReference>
<evidence type="ECO:0000313" key="5">
    <source>
        <dbReference type="Proteomes" id="UP001258945"/>
    </source>
</evidence>
<evidence type="ECO:0000313" key="3">
    <source>
        <dbReference type="EMBL" id="MDT8332923.1"/>
    </source>
</evidence>
<name>A0A1L7AM78_9PROT</name>
<dbReference type="RefSeq" id="WP_075800586.1">
    <property type="nucleotide sequence ID" value="NZ_CP015584.1"/>
</dbReference>